<keyword evidence="2" id="KW-0808">Transferase</keyword>
<evidence type="ECO:0000259" key="5">
    <source>
        <dbReference type="SMART" id="SM00563"/>
    </source>
</evidence>
<organism evidence="6 7">
    <name type="scientific">Aromatoleum petrolei</name>
    <dbReference type="NCBI Taxonomy" id="76116"/>
    <lineage>
        <taxon>Bacteria</taxon>
        <taxon>Pseudomonadati</taxon>
        <taxon>Pseudomonadota</taxon>
        <taxon>Betaproteobacteria</taxon>
        <taxon>Rhodocyclales</taxon>
        <taxon>Rhodocyclaceae</taxon>
        <taxon>Aromatoleum</taxon>
    </lineage>
</organism>
<protein>
    <submittedName>
        <fullName evidence="6">1-acyl-sn-glycerol-3-phosphate acyltransferase</fullName>
    </submittedName>
</protein>
<accession>A0ABX1MJA0</accession>
<comment type="pathway">
    <text evidence="1">Lipid metabolism.</text>
</comment>
<evidence type="ECO:0000313" key="7">
    <source>
        <dbReference type="Proteomes" id="UP000652074"/>
    </source>
</evidence>
<evidence type="ECO:0000313" key="6">
    <source>
        <dbReference type="EMBL" id="NMF88024.1"/>
    </source>
</evidence>
<dbReference type="SMART" id="SM00563">
    <property type="entry name" value="PlsC"/>
    <property type="match status" value="1"/>
</dbReference>
<name>A0ABX1MJA0_9RHOO</name>
<keyword evidence="7" id="KW-1185">Reference proteome</keyword>
<dbReference type="Pfam" id="PF01553">
    <property type="entry name" value="Acyltransferase"/>
    <property type="match status" value="1"/>
</dbReference>
<feature type="domain" description="Phospholipid/glycerol acyltransferase" evidence="5">
    <location>
        <begin position="92"/>
        <end position="200"/>
    </location>
</feature>
<keyword evidence="4" id="KW-1133">Transmembrane helix</keyword>
<evidence type="ECO:0000256" key="1">
    <source>
        <dbReference type="ARBA" id="ARBA00005189"/>
    </source>
</evidence>
<dbReference type="Proteomes" id="UP000652074">
    <property type="component" value="Unassembled WGS sequence"/>
</dbReference>
<dbReference type="PANTHER" id="PTHR10434:SF66">
    <property type="entry name" value="PHOSPHOLIPID_GLYCEROL ACYLTRANSFERASE DOMAIN-CONTAINING PROTEIN"/>
    <property type="match status" value="1"/>
</dbReference>
<evidence type="ECO:0000256" key="2">
    <source>
        <dbReference type="ARBA" id="ARBA00022679"/>
    </source>
</evidence>
<dbReference type="RefSeq" id="WP_169205461.1">
    <property type="nucleotide sequence ID" value="NZ_CP059560.1"/>
</dbReference>
<sequence>MSSSGRTRQGALRRLREYVLLYLGLGYLGMICLLWTPFAMVFYPLLPARAGRRLGRFVINQGFNSYIRFLTLIGACRFDLAALDKLRGQGPLILAPNHPSLLDAVMVISRLPDVACIMKAGLMDNIFLGAGARLARYIRNDSPLRMVGCATTDLSAGSFLLVFPEGTRTTRMPVNPLLSSVGLISRRSGVPVQTIFIETDSPYLCKGWPLFRKPEMPVVYRVRLGRRFDPPSSVQPFMTELERYFVAELEDAVLPQPPERDGGTMSSSTI</sequence>
<comment type="caution">
    <text evidence="6">The sequence shown here is derived from an EMBL/GenBank/DDBJ whole genome shotgun (WGS) entry which is preliminary data.</text>
</comment>
<proteinExistence type="predicted"/>
<evidence type="ECO:0000256" key="3">
    <source>
        <dbReference type="ARBA" id="ARBA00023315"/>
    </source>
</evidence>
<keyword evidence="4" id="KW-0472">Membrane</keyword>
<dbReference type="CDD" id="cd07989">
    <property type="entry name" value="LPLAT_AGPAT-like"/>
    <property type="match status" value="1"/>
</dbReference>
<reference evidence="6 7" key="1">
    <citation type="submission" date="2019-12" db="EMBL/GenBank/DDBJ databases">
        <title>Comparative genomics gives insights into the taxonomy of the Azoarcus-Aromatoleum group and reveals separate origins of nif in the plant-associated Azoarcus and non-plant-associated Aromatoleum sub-groups.</title>
        <authorList>
            <person name="Lafos M."/>
            <person name="Maluk M."/>
            <person name="Batista M."/>
            <person name="Junghare M."/>
            <person name="Carmona M."/>
            <person name="Faoro H."/>
            <person name="Cruz L.M."/>
            <person name="Battistoni F."/>
            <person name="De Souza E."/>
            <person name="Pedrosa F."/>
            <person name="Chen W.-M."/>
            <person name="Poole P.S."/>
            <person name="Dixon R.A."/>
            <person name="James E.K."/>
        </authorList>
    </citation>
    <scope>NUCLEOTIDE SEQUENCE [LARGE SCALE GENOMIC DNA]</scope>
    <source>
        <strain evidence="6 7">ToN1</strain>
    </source>
</reference>
<gene>
    <name evidence="6" type="ORF">GPA26_05965</name>
</gene>
<dbReference type="PANTHER" id="PTHR10434">
    <property type="entry name" value="1-ACYL-SN-GLYCEROL-3-PHOSPHATE ACYLTRANSFERASE"/>
    <property type="match status" value="1"/>
</dbReference>
<feature type="transmembrane region" description="Helical" evidence="4">
    <location>
        <begin position="20"/>
        <end position="46"/>
    </location>
</feature>
<evidence type="ECO:0000256" key="4">
    <source>
        <dbReference type="SAM" id="Phobius"/>
    </source>
</evidence>
<keyword evidence="3 6" id="KW-0012">Acyltransferase</keyword>
<dbReference type="SUPFAM" id="SSF69593">
    <property type="entry name" value="Glycerol-3-phosphate (1)-acyltransferase"/>
    <property type="match status" value="1"/>
</dbReference>
<keyword evidence="4" id="KW-0812">Transmembrane</keyword>
<dbReference type="InterPro" id="IPR002123">
    <property type="entry name" value="Plipid/glycerol_acylTrfase"/>
</dbReference>
<dbReference type="EMBL" id="WTVR01000009">
    <property type="protein sequence ID" value="NMF88024.1"/>
    <property type="molecule type" value="Genomic_DNA"/>
</dbReference>
<dbReference type="GO" id="GO:0016746">
    <property type="term" value="F:acyltransferase activity"/>
    <property type="evidence" value="ECO:0007669"/>
    <property type="project" value="UniProtKB-KW"/>
</dbReference>